<comment type="caution">
    <text evidence="1">The sequence shown here is derived from an EMBL/GenBank/DDBJ whole genome shotgun (WGS) entry which is preliminary data.</text>
</comment>
<evidence type="ECO:0000313" key="2">
    <source>
        <dbReference type="Proteomes" id="UP001583186"/>
    </source>
</evidence>
<sequence>MGAVSNDPKKLAYYAGFYKSIHAAGAARIKDTEQTDSDFEDTIGVDVKKDIDNVVEGDSATKQGFPETLPNTGPMCVIGMTSEAAEMGDAEVKN</sequence>
<dbReference type="EMBL" id="JAWCUI010000037">
    <property type="protein sequence ID" value="KAL1893491.1"/>
    <property type="molecule type" value="Genomic_DNA"/>
</dbReference>
<keyword evidence="2" id="KW-1185">Reference proteome</keyword>
<reference evidence="1 2" key="1">
    <citation type="journal article" date="2024" name="IMA Fungus">
        <title>IMA Genome - F19 : A genome assembly and annotation guide to empower mycologists, including annotated draft genome sequences of Ceratocystis pirilliformis, Diaporthe australafricana, Fusarium ophioides, Paecilomyces lecythidis, and Sporothrix stenoceras.</title>
        <authorList>
            <person name="Aylward J."/>
            <person name="Wilson A.M."/>
            <person name="Visagie C.M."/>
            <person name="Spraker J."/>
            <person name="Barnes I."/>
            <person name="Buitendag C."/>
            <person name="Ceriani C."/>
            <person name="Del Mar Angel L."/>
            <person name="du Plessis D."/>
            <person name="Fuchs T."/>
            <person name="Gasser K."/>
            <person name="Kramer D."/>
            <person name="Li W."/>
            <person name="Munsamy K."/>
            <person name="Piso A."/>
            <person name="Price J.L."/>
            <person name="Sonnekus B."/>
            <person name="Thomas C."/>
            <person name="van der Nest A."/>
            <person name="van Dijk A."/>
            <person name="van Heerden A."/>
            <person name="van Vuuren N."/>
            <person name="Yilmaz N."/>
            <person name="Duong T.A."/>
            <person name="van der Merwe N.A."/>
            <person name="Wingfield M.J."/>
            <person name="Wingfield B.D."/>
        </authorList>
    </citation>
    <scope>NUCLEOTIDE SEQUENCE [LARGE SCALE GENOMIC DNA]</scope>
    <source>
        <strain evidence="1 2">CMW 5346</strain>
    </source>
</reference>
<protein>
    <submittedName>
        <fullName evidence="1">Uncharacterized protein</fullName>
    </submittedName>
</protein>
<evidence type="ECO:0000313" key="1">
    <source>
        <dbReference type="EMBL" id="KAL1893491.1"/>
    </source>
</evidence>
<dbReference type="Proteomes" id="UP001583186">
    <property type="component" value="Unassembled WGS sequence"/>
</dbReference>
<name>A0ABR3YYP9_9PEZI</name>
<proteinExistence type="predicted"/>
<accession>A0ABR3YYP9</accession>
<gene>
    <name evidence="1" type="ORF">Sste5346_006319</name>
</gene>
<organism evidence="1 2">
    <name type="scientific">Sporothrix stenoceras</name>
    <dbReference type="NCBI Taxonomy" id="5173"/>
    <lineage>
        <taxon>Eukaryota</taxon>
        <taxon>Fungi</taxon>
        <taxon>Dikarya</taxon>
        <taxon>Ascomycota</taxon>
        <taxon>Pezizomycotina</taxon>
        <taxon>Sordariomycetes</taxon>
        <taxon>Sordariomycetidae</taxon>
        <taxon>Ophiostomatales</taxon>
        <taxon>Ophiostomataceae</taxon>
        <taxon>Sporothrix</taxon>
    </lineage>
</organism>